<accession>A0A6P4B1H6</accession>
<proteinExistence type="predicted"/>
<gene>
    <name evidence="2" type="primary">LOC107426499</name>
</gene>
<organism evidence="1 2">
    <name type="scientific">Ziziphus jujuba</name>
    <name type="common">Chinese jujube</name>
    <name type="synonym">Ziziphus sativa</name>
    <dbReference type="NCBI Taxonomy" id="326968"/>
    <lineage>
        <taxon>Eukaryota</taxon>
        <taxon>Viridiplantae</taxon>
        <taxon>Streptophyta</taxon>
        <taxon>Embryophyta</taxon>
        <taxon>Tracheophyta</taxon>
        <taxon>Spermatophyta</taxon>
        <taxon>Magnoliopsida</taxon>
        <taxon>eudicotyledons</taxon>
        <taxon>Gunneridae</taxon>
        <taxon>Pentapetalae</taxon>
        <taxon>rosids</taxon>
        <taxon>fabids</taxon>
        <taxon>Rosales</taxon>
        <taxon>Rhamnaceae</taxon>
        <taxon>Paliureae</taxon>
        <taxon>Ziziphus</taxon>
    </lineage>
</organism>
<protein>
    <submittedName>
        <fullName evidence="2">Uncharacterized protein LOC107426499</fullName>
    </submittedName>
</protein>
<reference evidence="2" key="1">
    <citation type="submission" date="2025-08" db="UniProtKB">
        <authorList>
            <consortium name="RefSeq"/>
        </authorList>
    </citation>
    <scope>IDENTIFICATION</scope>
    <source>
        <tissue evidence="2">Seedling</tissue>
    </source>
</reference>
<evidence type="ECO:0000313" key="2">
    <source>
        <dbReference type="RefSeq" id="XP_015892185.2"/>
    </source>
</evidence>
<dbReference type="KEGG" id="zju:107426499"/>
<sequence>MASFNRFATILNQKPLDGNNYNLWKTNLYIFFDFERIKFITTTSKPQEPAVNASEETKKQFADWQWANITAHCYILASVAEYLQKQLDNLECISEIIQTLDGMFVKSSSIARQAVIRALMNTRMTVGSMRNHCLKMMVHISTAEVMGAKLE</sequence>
<keyword evidence="1" id="KW-1185">Reference proteome</keyword>
<dbReference type="RefSeq" id="XP_015892185.2">
    <property type="nucleotide sequence ID" value="XM_016036699.3"/>
</dbReference>
<dbReference type="InParanoid" id="A0A6P4B1H6"/>
<dbReference type="AlphaFoldDB" id="A0A6P4B1H6"/>
<name>A0A6P4B1H6_ZIZJJ</name>
<evidence type="ECO:0000313" key="1">
    <source>
        <dbReference type="Proteomes" id="UP001652623"/>
    </source>
</evidence>
<dbReference type="GeneID" id="107426499"/>
<dbReference type="Proteomes" id="UP001652623">
    <property type="component" value="Chromosome 9"/>
</dbReference>